<dbReference type="Gene3D" id="1.10.10.2830">
    <property type="match status" value="1"/>
</dbReference>
<dbReference type="PANTHER" id="PTHR33375:SF1">
    <property type="entry name" value="CHROMOSOME-PARTITIONING PROTEIN PARB-RELATED"/>
    <property type="match status" value="1"/>
</dbReference>
<dbReference type="InterPro" id="IPR050336">
    <property type="entry name" value="Chromosome_partition/occlusion"/>
</dbReference>
<keyword evidence="3" id="KW-0238">DNA-binding</keyword>
<dbReference type="SUPFAM" id="SSF110849">
    <property type="entry name" value="ParB/Sulfiredoxin"/>
    <property type="match status" value="1"/>
</dbReference>
<dbReference type="Pfam" id="PF17762">
    <property type="entry name" value="HTH_ParB"/>
    <property type="match status" value="1"/>
</dbReference>
<dbReference type="PANTHER" id="PTHR33375">
    <property type="entry name" value="CHROMOSOME-PARTITIONING PROTEIN PARB-RELATED"/>
    <property type="match status" value="1"/>
</dbReference>
<dbReference type="Pfam" id="PF23552">
    <property type="entry name" value="ParB_C"/>
    <property type="match status" value="1"/>
</dbReference>
<protein>
    <submittedName>
        <fullName evidence="7">ParB/RepB/Spo0J family partition protein</fullName>
    </submittedName>
</protein>
<comment type="similarity">
    <text evidence="1">Belongs to the ParB family.</text>
</comment>
<comment type="caution">
    <text evidence="7">The sequence shown here is derived from an EMBL/GenBank/DDBJ whole genome shotgun (WGS) entry which is preliminary data.</text>
</comment>
<dbReference type="CDD" id="cd16393">
    <property type="entry name" value="SPO0J_N"/>
    <property type="match status" value="1"/>
</dbReference>
<organism evidence="7 8">
    <name type="scientific">Flavisphingopyxis soli</name>
    <dbReference type="NCBI Taxonomy" id="2601267"/>
    <lineage>
        <taxon>Bacteria</taxon>
        <taxon>Pseudomonadati</taxon>
        <taxon>Pseudomonadota</taxon>
        <taxon>Alphaproteobacteria</taxon>
        <taxon>Sphingomonadales</taxon>
        <taxon>Sphingopyxidaceae</taxon>
        <taxon>Flavisphingopyxis</taxon>
    </lineage>
</organism>
<dbReference type="SMART" id="SM00470">
    <property type="entry name" value="ParB"/>
    <property type="match status" value="1"/>
</dbReference>
<evidence type="ECO:0000256" key="1">
    <source>
        <dbReference type="ARBA" id="ARBA00006295"/>
    </source>
</evidence>
<dbReference type="Gene3D" id="3.90.1530.30">
    <property type="match status" value="1"/>
</dbReference>
<dbReference type="Pfam" id="PF02195">
    <property type="entry name" value="ParB_N"/>
    <property type="match status" value="1"/>
</dbReference>
<dbReference type="InterPro" id="IPR041468">
    <property type="entry name" value="HTH_ParB/Spo0J"/>
</dbReference>
<evidence type="ECO:0000256" key="3">
    <source>
        <dbReference type="ARBA" id="ARBA00023125"/>
    </source>
</evidence>
<dbReference type="OrthoDB" id="9802051at2"/>
<dbReference type="SUPFAM" id="SSF109709">
    <property type="entry name" value="KorB DNA-binding domain-like"/>
    <property type="match status" value="1"/>
</dbReference>
<dbReference type="InterPro" id="IPR004437">
    <property type="entry name" value="ParB/RepB/Spo0J"/>
</dbReference>
<dbReference type="Proteomes" id="UP000321129">
    <property type="component" value="Unassembled WGS sequence"/>
</dbReference>
<name>A0A5C6ULI6_9SPHN</name>
<evidence type="ECO:0000256" key="2">
    <source>
        <dbReference type="ARBA" id="ARBA00022829"/>
    </source>
</evidence>
<dbReference type="InterPro" id="IPR003115">
    <property type="entry name" value="ParB_N"/>
</dbReference>
<gene>
    <name evidence="7" type="ORF">FSZ31_01165</name>
</gene>
<sequence length="319" mass="34343">MANNETVENTDKSKPSGDAKPAAKKRPSGLGRGLDALFSEAGREAPTMAGGTEPSGEIVRIDVGSIHPHPEQPRRHFDDAALAELAASIAERGVIQPVIVRPAPTGHGYQLVAGERRWRAAQRAGLHDMPAIVRAFDDAETLEIALVENIQREDLNAIEEARAYQKLGEDFGHAQESLARLVGKSRSHVANLLRLLELPEPVQQAVVDQRLSMGHARALINAPDPITLARQVEDKGLSVRQVETIVRDLREAKTSGKRKAKGPAAADPDIAAVEDHLADLLGLGVKIVNSGARGGIVSLKYSSLDQLDMICQRLSGERI</sequence>
<dbReference type="InterPro" id="IPR057240">
    <property type="entry name" value="ParB_dimer_C"/>
</dbReference>
<feature type="domain" description="ParB-like N-terminal" evidence="6">
    <location>
        <begin position="59"/>
        <end position="150"/>
    </location>
</feature>
<reference evidence="7 8" key="1">
    <citation type="submission" date="2019-08" db="EMBL/GenBank/DDBJ databases">
        <title>Sphingorhabdus soil sp. nov., isolated from arctic soil.</title>
        <authorList>
            <person name="Liu Y."/>
        </authorList>
    </citation>
    <scope>NUCLEOTIDE SEQUENCE [LARGE SCALE GENOMIC DNA]</scope>
    <source>
        <strain evidence="7 8">D-2Q-5-6</strain>
    </source>
</reference>
<dbReference type="RefSeq" id="WP_147121236.1">
    <property type="nucleotide sequence ID" value="NZ_VOPY01000001.1"/>
</dbReference>
<evidence type="ECO:0000313" key="8">
    <source>
        <dbReference type="Proteomes" id="UP000321129"/>
    </source>
</evidence>
<dbReference type="AlphaFoldDB" id="A0A5C6ULI6"/>
<proteinExistence type="inferred from homology"/>
<dbReference type="FunFam" id="1.10.10.2830:FF:000001">
    <property type="entry name" value="Chromosome partitioning protein ParB"/>
    <property type="match status" value="1"/>
</dbReference>
<dbReference type="InterPro" id="IPR036086">
    <property type="entry name" value="ParB/Sulfiredoxin_sf"/>
</dbReference>
<evidence type="ECO:0000256" key="4">
    <source>
        <dbReference type="ARBA" id="ARBA00025472"/>
    </source>
</evidence>
<dbReference type="GO" id="GO:0045881">
    <property type="term" value="P:positive regulation of sporulation resulting in formation of a cellular spore"/>
    <property type="evidence" value="ECO:0007669"/>
    <property type="project" value="TreeGrafter"/>
</dbReference>
<accession>A0A5C6ULI6</accession>
<feature type="region of interest" description="Disordered" evidence="5">
    <location>
        <begin position="1"/>
        <end position="56"/>
    </location>
</feature>
<dbReference type="GO" id="GO:0005694">
    <property type="term" value="C:chromosome"/>
    <property type="evidence" value="ECO:0007669"/>
    <property type="project" value="TreeGrafter"/>
</dbReference>
<keyword evidence="2" id="KW-0159">Chromosome partition</keyword>
<evidence type="ECO:0000313" key="7">
    <source>
        <dbReference type="EMBL" id="TXC73400.1"/>
    </source>
</evidence>
<evidence type="ECO:0000256" key="5">
    <source>
        <dbReference type="SAM" id="MobiDB-lite"/>
    </source>
</evidence>
<dbReference type="GO" id="GO:0003677">
    <property type="term" value="F:DNA binding"/>
    <property type="evidence" value="ECO:0007669"/>
    <property type="project" value="UniProtKB-KW"/>
</dbReference>
<evidence type="ECO:0000259" key="6">
    <source>
        <dbReference type="SMART" id="SM00470"/>
    </source>
</evidence>
<comment type="function">
    <text evidence="4">Involved in chromosome partition. Localize to both poles of the predivisional cell following completion of DNA replication. Binds to the DNA origin of replication.</text>
</comment>
<keyword evidence="8" id="KW-1185">Reference proteome</keyword>
<dbReference type="EMBL" id="VOPY01000001">
    <property type="protein sequence ID" value="TXC73400.1"/>
    <property type="molecule type" value="Genomic_DNA"/>
</dbReference>
<dbReference type="GO" id="GO:0007059">
    <property type="term" value="P:chromosome segregation"/>
    <property type="evidence" value="ECO:0007669"/>
    <property type="project" value="UniProtKB-KW"/>
</dbReference>
<dbReference type="FunFam" id="3.90.1530.30:FF:000001">
    <property type="entry name" value="Chromosome partitioning protein ParB"/>
    <property type="match status" value="1"/>
</dbReference>
<dbReference type="NCBIfam" id="TIGR00180">
    <property type="entry name" value="parB_part"/>
    <property type="match status" value="1"/>
</dbReference>